<feature type="compositionally biased region" description="Acidic residues" evidence="1">
    <location>
        <begin position="188"/>
        <end position="216"/>
    </location>
</feature>
<comment type="caution">
    <text evidence="3">The sequence shown here is derived from an EMBL/GenBank/DDBJ whole genome shotgun (WGS) entry which is preliminary data.</text>
</comment>
<feature type="chain" id="PRO_5026344886" evidence="2">
    <location>
        <begin position="22"/>
        <end position="234"/>
    </location>
</feature>
<dbReference type="AlphaFoldDB" id="A0A6I4UWM0"/>
<reference evidence="3 4" key="1">
    <citation type="submission" date="2019-12" db="EMBL/GenBank/DDBJ databases">
        <title>Genomic-based taxomic classification of the family Erythrobacteraceae.</title>
        <authorList>
            <person name="Xu L."/>
        </authorList>
    </citation>
    <scope>NUCLEOTIDE SEQUENCE [LARGE SCALE GENOMIC DNA]</scope>
    <source>
        <strain evidence="3 4">SW-109</strain>
    </source>
</reference>
<sequence>MTRFLKIAALGALAFSAPAQAEVIAETQGAFVTRDSQTVSADLRETWMLLISPAKWWNSAHTFSGESANMTLTPQAGGCFCERIPAKETASTIGLAGSVEHMSVVLAIPDQALRMEGALGPLQSEPVKAVLTVTLSESDAGTKIDFEYAVAGFMRFETAAIAKAVDGVISQQLNGLSEQLGPVAAAPEAEDEAVAEDGAEAADSGDADENPAEEAAEDPRISVDEAFGDLDPGN</sequence>
<dbReference type="RefSeq" id="WP_160729520.1">
    <property type="nucleotide sequence ID" value="NZ_CANLWR010000001.1"/>
</dbReference>
<gene>
    <name evidence="3" type="ORF">GRI43_02520</name>
</gene>
<protein>
    <submittedName>
        <fullName evidence="3">SRPBCC family protein</fullName>
    </submittedName>
</protein>
<dbReference type="SUPFAM" id="SSF55961">
    <property type="entry name" value="Bet v1-like"/>
    <property type="match status" value="1"/>
</dbReference>
<accession>A0A6I4UWM0</accession>
<evidence type="ECO:0000256" key="2">
    <source>
        <dbReference type="SAM" id="SignalP"/>
    </source>
</evidence>
<keyword evidence="2" id="KW-0732">Signal</keyword>
<evidence type="ECO:0000256" key="1">
    <source>
        <dbReference type="SAM" id="MobiDB-lite"/>
    </source>
</evidence>
<organism evidence="3 4">
    <name type="scientific">Pontixanthobacter luteolus</name>
    <dbReference type="NCBI Taxonomy" id="295089"/>
    <lineage>
        <taxon>Bacteria</taxon>
        <taxon>Pseudomonadati</taxon>
        <taxon>Pseudomonadota</taxon>
        <taxon>Alphaproteobacteria</taxon>
        <taxon>Sphingomonadales</taxon>
        <taxon>Erythrobacteraceae</taxon>
        <taxon>Pontixanthobacter</taxon>
    </lineage>
</organism>
<keyword evidence="4" id="KW-1185">Reference proteome</keyword>
<evidence type="ECO:0000313" key="4">
    <source>
        <dbReference type="Proteomes" id="UP000471435"/>
    </source>
</evidence>
<evidence type="ECO:0000313" key="3">
    <source>
        <dbReference type="EMBL" id="MXP46267.1"/>
    </source>
</evidence>
<name>A0A6I4UWM0_9SPHN</name>
<feature type="signal peptide" evidence="2">
    <location>
        <begin position="1"/>
        <end position="21"/>
    </location>
</feature>
<dbReference type="OrthoDB" id="5735475at2"/>
<dbReference type="Proteomes" id="UP000471435">
    <property type="component" value="Unassembled WGS sequence"/>
</dbReference>
<dbReference type="EMBL" id="WTYP01000001">
    <property type="protein sequence ID" value="MXP46267.1"/>
    <property type="molecule type" value="Genomic_DNA"/>
</dbReference>
<proteinExistence type="predicted"/>
<dbReference type="InterPro" id="IPR023393">
    <property type="entry name" value="START-like_dom_sf"/>
</dbReference>
<feature type="region of interest" description="Disordered" evidence="1">
    <location>
        <begin position="183"/>
        <end position="234"/>
    </location>
</feature>
<dbReference type="Gene3D" id="3.30.530.20">
    <property type="match status" value="1"/>
</dbReference>